<dbReference type="InterPro" id="IPR045863">
    <property type="entry name" value="CorA_TM1_TM2"/>
</dbReference>
<dbReference type="InterPro" id="IPR002523">
    <property type="entry name" value="MgTranspt_CorA/ZnTranspt_ZntB"/>
</dbReference>
<organism evidence="6 7">
    <name type="scientific">Verrucosispora sioxanthis</name>
    <dbReference type="NCBI Taxonomy" id="2499994"/>
    <lineage>
        <taxon>Bacteria</taxon>
        <taxon>Bacillati</taxon>
        <taxon>Actinomycetota</taxon>
        <taxon>Actinomycetes</taxon>
        <taxon>Micromonosporales</taxon>
        <taxon>Micromonosporaceae</taxon>
        <taxon>Micromonospora</taxon>
    </lineage>
</organism>
<dbReference type="GO" id="GO:0016020">
    <property type="term" value="C:membrane"/>
    <property type="evidence" value="ECO:0007669"/>
    <property type="project" value="UniProtKB-SubCell"/>
</dbReference>
<feature type="transmembrane region" description="Helical" evidence="5">
    <location>
        <begin position="375"/>
        <end position="397"/>
    </location>
</feature>
<reference evidence="6 7" key="1">
    <citation type="submission" date="2020-02" db="EMBL/GenBank/DDBJ databases">
        <title>Draft Genome Sequence of Verrucosispora sp. Strain CWR15, Isolated from Gulf of Mexico Sponge.</title>
        <authorList>
            <person name="Kennedy S.J."/>
            <person name="Cella E."/>
            <person name="Azarian T."/>
            <person name="Baker B.J."/>
            <person name="Shaw L.N."/>
        </authorList>
    </citation>
    <scope>NUCLEOTIDE SEQUENCE [LARGE SCALE GENOMIC DNA]</scope>
    <source>
        <strain evidence="6 7">CWR15</strain>
    </source>
</reference>
<evidence type="ECO:0000256" key="3">
    <source>
        <dbReference type="ARBA" id="ARBA00022989"/>
    </source>
</evidence>
<dbReference type="AlphaFoldDB" id="A0A6M1L5C3"/>
<accession>A0A6M1L5C3</accession>
<evidence type="ECO:0008006" key="8">
    <source>
        <dbReference type="Google" id="ProtNLM"/>
    </source>
</evidence>
<evidence type="ECO:0000256" key="1">
    <source>
        <dbReference type="ARBA" id="ARBA00004141"/>
    </source>
</evidence>
<evidence type="ECO:0000313" key="6">
    <source>
        <dbReference type="EMBL" id="NGM14070.1"/>
    </source>
</evidence>
<feature type="transmembrane region" description="Helical" evidence="5">
    <location>
        <begin position="337"/>
        <end position="360"/>
    </location>
</feature>
<dbReference type="SUPFAM" id="SSF144083">
    <property type="entry name" value="Magnesium transport protein CorA, transmembrane region"/>
    <property type="match status" value="1"/>
</dbReference>
<proteinExistence type="predicted"/>
<sequence>MSAPASCELRVSRNDQDLRLVTGARAEIERRNRTIPDADTFQHEALGAGWISDGVDLAAMVAAGADGWDLEVGESGAGASAGLRLLLADLLPAGAVDELAALADELCDDPMPWHAEWVPPVPPALAGEGAAWFDVLVPSVNWRQDDAAADPVAHHRHARIIWAPRWCVVVWTGRTGGEGSKYRTWGLPDRRFEGRPSDGGGAERMARILRAVVRHIEWSVDMVDLELETWENYFLAQAAGDGGLFVGPDFHRLQRHLALLGHGTALNRDAMRTLVRRIEIQPGIPADVRDLVREKCERFLSQSQAQRRAVRQSFDLVANATSGQQFRLAQERADRDGAFQAIVGILAAVFVAPGLIAAFYGANVKGLPGADAREGLWFMLLGSVLAGLISVCLILVVRARSRRPRS</sequence>
<dbReference type="Proteomes" id="UP000478148">
    <property type="component" value="Unassembled WGS sequence"/>
</dbReference>
<evidence type="ECO:0000256" key="5">
    <source>
        <dbReference type="SAM" id="Phobius"/>
    </source>
</evidence>
<evidence type="ECO:0000313" key="7">
    <source>
        <dbReference type="Proteomes" id="UP000478148"/>
    </source>
</evidence>
<dbReference type="Gene3D" id="1.20.58.340">
    <property type="entry name" value="Magnesium transport protein CorA, transmembrane region"/>
    <property type="match status" value="1"/>
</dbReference>
<comment type="subcellular location">
    <subcellularLocation>
        <location evidence="1">Membrane</location>
        <topology evidence="1">Multi-pass membrane protein</topology>
    </subcellularLocation>
</comment>
<dbReference type="GO" id="GO:0046873">
    <property type="term" value="F:metal ion transmembrane transporter activity"/>
    <property type="evidence" value="ECO:0007669"/>
    <property type="project" value="InterPro"/>
</dbReference>
<dbReference type="EMBL" id="SAIY01000005">
    <property type="protein sequence ID" value="NGM14070.1"/>
    <property type="molecule type" value="Genomic_DNA"/>
</dbReference>
<evidence type="ECO:0000256" key="4">
    <source>
        <dbReference type="ARBA" id="ARBA00023136"/>
    </source>
</evidence>
<keyword evidence="4 5" id="KW-0472">Membrane</keyword>
<comment type="caution">
    <text evidence="6">The sequence shown here is derived from an EMBL/GenBank/DDBJ whole genome shotgun (WGS) entry which is preliminary data.</text>
</comment>
<name>A0A6M1L5C3_9ACTN</name>
<protein>
    <recommendedName>
        <fullName evidence="8">Magnesium transporter CorA family protein</fullName>
    </recommendedName>
</protein>
<keyword evidence="3 5" id="KW-1133">Transmembrane helix</keyword>
<keyword evidence="7" id="KW-1185">Reference proteome</keyword>
<gene>
    <name evidence="6" type="ORF">ENC19_16010</name>
</gene>
<dbReference type="RefSeq" id="WP_164447988.1">
    <property type="nucleotide sequence ID" value="NZ_SAIY01000005.1"/>
</dbReference>
<dbReference type="Pfam" id="PF01544">
    <property type="entry name" value="CorA"/>
    <property type="match status" value="1"/>
</dbReference>
<keyword evidence="2 5" id="KW-0812">Transmembrane</keyword>
<evidence type="ECO:0000256" key="2">
    <source>
        <dbReference type="ARBA" id="ARBA00022692"/>
    </source>
</evidence>